<name>A0A161LZK7_EHRRU</name>
<dbReference type="AlphaFoldDB" id="A0A161LZK7"/>
<accession>A0A161LZK7</accession>
<protein>
    <submittedName>
        <fullName evidence="1">Uncharacterized protein</fullName>
    </submittedName>
</protein>
<organism evidence="1 2">
    <name type="scientific">Ehrlichia ruminantium</name>
    <name type="common">heartwater rickettsia</name>
    <name type="synonym">Cowdria ruminantium</name>
    <dbReference type="NCBI Taxonomy" id="779"/>
    <lineage>
        <taxon>Bacteria</taxon>
        <taxon>Pseudomonadati</taxon>
        <taxon>Pseudomonadota</taxon>
        <taxon>Alphaproteobacteria</taxon>
        <taxon>Rickettsiales</taxon>
        <taxon>Anaplasmataceae</taxon>
        <taxon>Ehrlichia</taxon>
    </lineage>
</organism>
<dbReference type="EMBL" id="BDDL01000018">
    <property type="protein sequence ID" value="GAT76931.1"/>
    <property type="molecule type" value="Genomic_DNA"/>
</dbReference>
<reference evidence="2" key="1">
    <citation type="submission" date="2016-05" db="EMBL/GenBank/DDBJ databases">
        <title>Draft genome sequences of four strains of Ehrlichia ruminantium, a tick-borne pathogen of ruminants, isolated from Zimbabwe, The Gambia and Ghana.</title>
        <authorList>
            <person name="Nakao R."/>
            <person name="Jongejan F."/>
            <person name="Sugimoto C."/>
        </authorList>
    </citation>
    <scope>NUCLEOTIDE SEQUENCE [LARGE SCALE GENOMIC DNA]</scope>
    <source>
        <strain evidence="2">Kerr Seringe</strain>
    </source>
</reference>
<evidence type="ECO:0000313" key="1">
    <source>
        <dbReference type="EMBL" id="GAT76931.1"/>
    </source>
</evidence>
<sequence>MLFDKDRIEAAIIAALYPPEDPIDIVATGIPFGICTIDSKLSIPLRLLLFIGTPITGRYVKDATNPGR</sequence>
<gene>
    <name evidence="1" type="ORF">EHRUM2_01300</name>
</gene>
<comment type="caution">
    <text evidence="1">The sequence shown here is derived from an EMBL/GenBank/DDBJ whole genome shotgun (WGS) entry which is preliminary data.</text>
</comment>
<dbReference type="Proteomes" id="UP000092677">
    <property type="component" value="Unassembled WGS sequence"/>
</dbReference>
<proteinExistence type="predicted"/>
<evidence type="ECO:0000313" key="2">
    <source>
        <dbReference type="Proteomes" id="UP000092677"/>
    </source>
</evidence>